<dbReference type="PROSITE" id="PS00012">
    <property type="entry name" value="PHOSPHOPANTETHEINE"/>
    <property type="match status" value="1"/>
</dbReference>
<gene>
    <name evidence="5" type="ORF">GH808_06510</name>
</gene>
<sequence>MLRSTPMNIQDAFIQLKKSSETITYLEANGRESTETYAALFENAMKILSGLQSRGLNKGAILVFQLKSIQAQITAFWAGILGGMVPVLLPPAQDEKSRAALELVLESLASPVIISDREGFAALAGNDQLIYRALSESPIGSITAVEDAEPGMIQFTSGTSSAPKGAVLTYKNLYEGGLASSIIVRENTSERYLSWLPLSHCFGFVGYHLVPIVNNFSQYQMSPVQFVRDPNRWLEKLSDFSATVTGAALFGIEHLLKVGLKTDKAIDLAAVYICFCGGEDVNPLSLSAFESQAAPLGWAKNTLKPAYGLSETTMGVAYTPYGCEFRVNHFLGSGIAVGEKLFFCDPDDDTISRVAVGVLDECNEVVIRDLSGNVLDPEYLGLIHIRGTNVMKGYYTKTDDGIASVDQDGWFNTGDLGFFRNGWLTVFGRYKDIIIVNGENYLVSDLEKTGRQVLPEGISLILVQGKDRENHENCLILFSDSKDPEILITAGQAIADTWHIPISWGVLIDSILQTASSKTDRLSLSLAWENGTFQNDAIPLMDCSATTLTGDYKEMAEYWAKTLKIPLSAISLNSHFVFDLGGDSLGLIDLVCQLETAFGKAIEPEIIRHRLTLKEMVDYLQTVR</sequence>
<dbReference type="Gene3D" id="3.40.50.12780">
    <property type="entry name" value="N-terminal domain of ligase-like"/>
    <property type="match status" value="1"/>
</dbReference>
<dbReference type="Gene3D" id="3.30.300.30">
    <property type="match status" value="1"/>
</dbReference>
<dbReference type="InterPro" id="IPR045851">
    <property type="entry name" value="AMP-bd_C_sf"/>
</dbReference>
<comment type="caution">
    <text evidence="5">The sequence shown here is derived from an EMBL/GenBank/DDBJ whole genome shotgun (WGS) entry which is preliminary data.</text>
</comment>
<keyword evidence="2" id="KW-0596">Phosphopantetheine</keyword>
<evidence type="ECO:0000313" key="6">
    <source>
        <dbReference type="Proteomes" id="UP000603234"/>
    </source>
</evidence>
<dbReference type="EMBL" id="WJBC01000007">
    <property type="protein sequence ID" value="MBC3804088.1"/>
    <property type="molecule type" value="Genomic_DNA"/>
</dbReference>
<keyword evidence="6" id="KW-1185">Reference proteome</keyword>
<evidence type="ECO:0000313" key="5">
    <source>
        <dbReference type="EMBL" id="MBC3804088.1"/>
    </source>
</evidence>
<evidence type="ECO:0000256" key="3">
    <source>
        <dbReference type="ARBA" id="ARBA00022553"/>
    </source>
</evidence>
<dbReference type="InterPro" id="IPR009081">
    <property type="entry name" value="PP-bd_ACP"/>
</dbReference>
<dbReference type="Gene3D" id="1.10.1200.10">
    <property type="entry name" value="ACP-like"/>
    <property type="match status" value="1"/>
</dbReference>
<dbReference type="SUPFAM" id="SSF47336">
    <property type="entry name" value="ACP-like"/>
    <property type="match status" value="1"/>
</dbReference>
<dbReference type="PROSITE" id="PS00455">
    <property type="entry name" value="AMP_BINDING"/>
    <property type="match status" value="1"/>
</dbReference>
<dbReference type="Pfam" id="PF00550">
    <property type="entry name" value="PP-binding"/>
    <property type="match status" value="1"/>
</dbReference>
<comment type="similarity">
    <text evidence="1">Belongs to the ATP-dependent AMP-binding enzyme family.</text>
</comment>
<dbReference type="PROSITE" id="PS50075">
    <property type="entry name" value="CARRIER"/>
    <property type="match status" value="1"/>
</dbReference>
<dbReference type="SUPFAM" id="SSF56801">
    <property type="entry name" value="Acetyl-CoA synthetase-like"/>
    <property type="match status" value="1"/>
</dbReference>
<dbReference type="InterPro" id="IPR020845">
    <property type="entry name" value="AMP-binding_CS"/>
</dbReference>
<dbReference type="InterPro" id="IPR006162">
    <property type="entry name" value="Ppantetheine_attach_site"/>
</dbReference>
<proteinExistence type="inferred from homology"/>
<dbReference type="Proteomes" id="UP000603234">
    <property type="component" value="Unassembled WGS sequence"/>
</dbReference>
<evidence type="ECO:0000256" key="1">
    <source>
        <dbReference type="ARBA" id="ARBA00006432"/>
    </source>
</evidence>
<dbReference type="InterPro" id="IPR042099">
    <property type="entry name" value="ANL_N_sf"/>
</dbReference>
<dbReference type="PANTHER" id="PTHR22754:SF32">
    <property type="entry name" value="DISCO-INTERACTING PROTEIN 2"/>
    <property type="match status" value="1"/>
</dbReference>
<name>A0ABR6WUJ4_9FIRM</name>
<evidence type="ECO:0000256" key="2">
    <source>
        <dbReference type="ARBA" id="ARBA00022450"/>
    </source>
</evidence>
<evidence type="ECO:0000259" key="4">
    <source>
        <dbReference type="PROSITE" id="PS50075"/>
    </source>
</evidence>
<dbReference type="InterPro" id="IPR036736">
    <property type="entry name" value="ACP-like_sf"/>
</dbReference>
<accession>A0ABR6WUJ4</accession>
<feature type="domain" description="Carrier" evidence="4">
    <location>
        <begin position="546"/>
        <end position="624"/>
    </location>
</feature>
<protein>
    <submittedName>
        <fullName evidence="5">AMP-binding protein</fullName>
    </submittedName>
</protein>
<keyword evidence="3" id="KW-0597">Phosphoprotein</keyword>
<reference evidence="5 6" key="1">
    <citation type="journal article" date="2020" name="mSystems">
        <title>Defining Genomic and Predicted Metabolic Features of the Acetobacterium Genus.</title>
        <authorList>
            <person name="Ross D.E."/>
            <person name="Marshall C.W."/>
            <person name="Gulliver D."/>
            <person name="May H.D."/>
            <person name="Norman R.S."/>
        </authorList>
    </citation>
    <scope>NUCLEOTIDE SEQUENCE [LARGE SCALE GENOMIC DNA]</scope>
    <source>
        <strain evidence="5 6">DSM 8238</strain>
    </source>
</reference>
<dbReference type="Pfam" id="PF00501">
    <property type="entry name" value="AMP-binding"/>
    <property type="match status" value="1"/>
</dbReference>
<dbReference type="PANTHER" id="PTHR22754">
    <property type="entry name" value="DISCO-INTERACTING PROTEIN 2 DIP2 -RELATED"/>
    <property type="match status" value="1"/>
</dbReference>
<organism evidence="5 6">
    <name type="scientific">Acetobacterium fimetarium</name>
    <dbReference type="NCBI Taxonomy" id="52691"/>
    <lineage>
        <taxon>Bacteria</taxon>
        <taxon>Bacillati</taxon>
        <taxon>Bacillota</taxon>
        <taxon>Clostridia</taxon>
        <taxon>Eubacteriales</taxon>
        <taxon>Eubacteriaceae</taxon>
        <taxon>Acetobacterium</taxon>
    </lineage>
</organism>
<dbReference type="InterPro" id="IPR000873">
    <property type="entry name" value="AMP-dep_synth/lig_dom"/>
</dbReference>